<reference evidence="23" key="2">
    <citation type="submission" date="2023-03" db="EMBL/GenBank/DDBJ databases">
        <authorList>
            <person name="Inwood S.N."/>
            <person name="Skelly J.G."/>
            <person name="Guhlin J."/>
            <person name="Harrop T.W.R."/>
            <person name="Goldson S.G."/>
            <person name="Dearden P.K."/>
        </authorList>
    </citation>
    <scope>NUCLEOTIDE SEQUENCE</scope>
    <source>
        <strain evidence="23">Lincoln</strain>
        <tissue evidence="23">Whole body</tissue>
    </source>
</reference>
<evidence type="ECO:0000256" key="6">
    <source>
        <dbReference type="ARBA" id="ARBA00023018"/>
    </source>
</evidence>
<evidence type="ECO:0000256" key="1">
    <source>
        <dbReference type="ARBA" id="ARBA00008685"/>
    </source>
</evidence>
<evidence type="ECO:0000256" key="14">
    <source>
        <dbReference type="ARBA" id="ARBA00034104"/>
    </source>
</evidence>
<dbReference type="Proteomes" id="UP001168972">
    <property type="component" value="Unassembled WGS sequence"/>
</dbReference>
<keyword evidence="12" id="KW-1071">Ligand-gated ion channel</keyword>
<dbReference type="Gene3D" id="1.10.287.70">
    <property type="match status" value="1"/>
</dbReference>
<feature type="chain" id="PRO_5041228372" evidence="20">
    <location>
        <begin position="20"/>
        <end position="904"/>
    </location>
</feature>
<evidence type="ECO:0000256" key="10">
    <source>
        <dbReference type="ARBA" id="ARBA00023180"/>
    </source>
</evidence>
<evidence type="ECO:0000256" key="20">
    <source>
        <dbReference type="SAM" id="SignalP"/>
    </source>
</evidence>
<feature type="region of interest" description="Disordered" evidence="18">
    <location>
        <begin position="867"/>
        <end position="904"/>
    </location>
</feature>
<dbReference type="CDD" id="cd13714">
    <property type="entry name" value="PBP2_iGluR_Kainate"/>
    <property type="match status" value="1"/>
</dbReference>
<evidence type="ECO:0000256" key="7">
    <source>
        <dbReference type="ARBA" id="ARBA00023065"/>
    </source>
</evidence>
<feature type="binding site" evidence="15">
    <location>
        <position position="665"/>
    </location>
    <ligand>
        <name>L-glutamate</name>
        <dbReference type="ChEBI" id="CHEBI:29985"/>
    </ligand>
</feature>
<feature type="domain" description="Ionotropic glutamate receptor C-terminal" evidence="21">
    <location>
        <begin position="407"/>
        <end position="783"/>
    </location>
</feature>
<comment type="similarity">
    <text evidence="1">Belongs to the glutamate-gated ion channel (TC 1.A.10.1) family.</text>
</comment>
<comment type="caution">
    <text evidence="23">The sequence shown here is derived from an EMBL/GenBank/DDBJ whole genome shotgun (WGS) entry which is preliminary data.</text>
</comment>
<evidence type="ECO:0000256" key="16">
    <source>
        <dbReference type="PIRSR" id="PIRSR601508-2"/>
    </source>
</evidence>
<dbReference type="GO" id="GO:0015276">
    <property type="term" value="F:ligand-gated monoatomic ion channel activity"/>
    <property type="evidence" value="ECO:0007669"/>
    <property type="project" value="InterPro"/>
</dbReference>
<evidence type="ECO:0000256" key="11">
    <source>
        <dbReference type="ARBA" id="ARBA00023257"/>
    </source>
</evidence>
<dbReference type="InterPro" id="IPR019594">
    <property type="entry name" value="Glu/Gly-bd"/>
</dbReference>
<evidence type="ECO:0000259" key="22">
    <source>
        <dbReference type="SMART" id="SM00918"/>
    </source>
</evidence>
<feature type="binding site" evidence="15">
    <location>
        <position position="666"/>
    </location>
    <ligand>
        <name>L-glutamate</name>
        <dbReference type="ChEBI" id="CHEBI:29985"/>
    </ligand>
</feature>
<organism evidence="23 24">
    <name type="scientific">Microctonus hyperodae</name>
    <name type="common">Parasitoid wasp</name>
    <dbReference type="NCBI Taxonomy" id="165561"/>
    <lineage>
        <taxon>Eukaryota</taxon>
        <taxon>Metazoa</taxon>
        <taxon>Ecdysozoa</taxon>
        <taxon>Arthropoda</taxon>
        <taxon>Hexapoda</taxon>
        <taxon>Insecta</taxon>
        <taxon>Pterygota</taxon>
        <taxon>Neoptera</taxon>
        <taxon>Endopterygota</taxon>
        <taxon>Hymenoptera</taxon>
        <taxon>Apocrita</taxon>
        <taxon>Ichneumonoidea</taxon>
        <taxon>Braconidae</taxon>
        <taxon>Euphorinae</taxon>
        <taxon>Microctonus</taxon>
    </lineage>
</organism>
<evidence type="ECO:0000256" key="18">
    <source>
        <dbReference type="SAM" id="MobiDB-lite"/>
    </source>
</evidence>
<evidence type="ECO:0000256" key="3">
    <source>
        <dbReference type="ARBA" id="ARBA00022475"/>
    </source>
</evidence>
<accession>A0AA39KHW9</accession>
<evidence type="ECO:0000256" key="2">
    <source>
        <dbReference type="ARBA" id="ARBA00022448"/>
    </source>
</evidence>
<dbReference type="PRINTS" id="PR00177">
    <property type="entry name" value="NMDARECEPTOR"/>
</dbReference>
<evidence type="ECO:0000256" key="8">
    <source>
        <dbReference type="ARBA" id="ARBA00023136"/>
    </source>
</evidence>
<feature type="binding site" evidence="15">
    <location>
        <position position="493"/>
    </location>
    <ligand>
        <name>L-glutamate</name>
        <dbReference type="ChEBI" id="CHEBI:29985"/>
    </ligand>
</feature>
<dbReference type="GO" id="GO:0045211">
    <property type="term" value="C:postsynaptic membrane"/>
    <property type="evidence" value="ECO:0007669"/>
    <property type="project" value="UniProtKB-SubCell"/>
</dbReference>
<comment type="subcellular location">
    <subcellularLocation>
        <location evidence="14">Postsynaptic cell membrane</location>
        <topology evidence="14">Multi-pass membrane protein</topology>
    </subcellularLocation>
</comment>
<sequence>MKNLLMKSIFIIVLPTVLAFSKRITLGGLFLDGDPSQQAFILSINAVNKMRHSSEEFSNVFLVPEILTVTQDPYEVSQNVCSLVGTGVAAIFGPQDEISSGHVQSMCDTMDVPNIVTRWDTNLVRLKAINFYPHSETLSMIFLHLVTEFKWKSFTVLYENTAGLIHLNRLLEKWDPKGYPVTLRHLGVGPDYRSVLKRVRNSGEENIVIDCTFEILEQVLIQSQQVGILSDRHKVIITSLDLQTLDLEPYQYSGVNITGLRLVDPEDPESIFIFNEYLYDMGLDDLSKMRAEWALTFDAVQVFGRAFKQFKDAVKGNIRALSCDGYDSWEHGASLANFMRSVEMKGLTGLIKFHTNGFRSDFQLNIVRLEEIGLRTIGIWNSTNSIEWLPEPPAKVAEGEEDLANKTFIVLISLLDPYNMLTESSTMKTGNDRYEGFAIDIIHELSKILHFNYTFVEQIDKDYGNPDPKTGKWSGMIGRIMNKEADLAITDLTITSDREKAVDFTMPFLTLGISILYKKPTKAPPSLFSFLAPMSVEVWLALMGAYVFVSLLFFICGRICPAEWNNPYPCVTEPEELENQFTLTNSLWFTIGSIMQQGSEIAPIGTSTRVMAGVWWFFCLIMANAYTANLASSLTVETNFRPIKSAEDLANLNGAIKYGAKRGGSTYLFFKNYATLKGSNYSTYAKMYKYMEDNAKDVLTDDNDKGKERVLKEDYAFLMESSSIEYIQERECDLAQIGGLLDSKGYGIAMRKHFPYRNKLNTAVLQMQESGQISDLRKKWWREKRGGGKCEASGKGSAAEKLTLDNVGGVFLVLVAGVAASIIYTAWEMIWGVGCTAYKERVPFKRELMEELKFIARCRGTVKPVRLRRGSSRSARESTDGDDTPPYGGFVPTVITTNHEKDQP</sequence>
<keyword evidence="2" id="KW-0813">Transport</keyword>
<evidence type="ECO:0000256" key="19">
    <source>
        <dbReference type="SAM" id="Phobius"/>
    </source>
</evidence>
<evidence type="ECO:0000256" key="9">
    <source>
        <dbReference type="ARBA" id="ARBA00023170"/>
    </source>
</evidence>
<gene>
    <name evidence="23" type="ORF">PV327_008631</name>
</gene>
<dbReference type="SUPFAM" id="SSF53822">
    <property type="entry name" value="Periplasmic binding protein-like I"/>
    <property type="match status" value="1"/>
</dbReference>
<keyword evidence="8 19" id="KW-0472">Membrane</keyword>
<keyword evidence="13" id="KW-0407">Ion channel</keyword>
<dbReference type="SMART" id="SM00918">
    <property type="entry name" value="Lig_chan-Glu_bd"/>
    <property type="match status" value="1"/>
</dbReference>
<dbReference type="CDD" id="cd06382">
    <property type="entry name" value="PBP1_iGluR_Kainate"/>
    <property type="match status" value="1"/>
</dbReference>
<feature type="domain" description="Ionotropic glutamate receptor L-glutamate and glycine-binding" evidence="22">
    <location>
        <begin position="417"/>
        <end position="482"/>
    </location>
</feature>
<reference evidence="23" key="1">
    <citation type="journal article" date="2023" name="bioRxiv">
        <title>Scaffold-level genome assemblies of two parasitoid biocontrol wasps reveal the parthenogenesis mechanism and an associated novel virus.</title>
        <authorList>
            <person name="Inwood S."/>
            <person name="Skelly J."/>
            <person name="Guhlin J."/>
            <person name="Harrop T."/>
            <person name="Goldson S."/>
            <person name="Dearden P."/>
        </authorList>
    </citation>
    <scope>NUCLEOTIDE SEQUENCE</scope>
    <source>
        <strain evidence="23">Lincoln</strain>
        <tissue evidence="23">Whole body</tissue>
    </source>
</reference>
<keyword evidence="5 19" id="KW-1133">Transmembrane helix</keyword>
<feature type="signal peptide" evidence="20">
    <location>
        <begin position="1"/>
        <end position="19"/>
    </location>
</feature>
<dbReference type="SUPFAM" id="SSF53850">
    <property type="entry name" value="Periplasmic binding protein-like II"/>
    <property type="match status" value="1"/>
</dbReference>
<protein>
    <submittedName>
        <fullName evidence="23">Uncharacterized protein</fullName>
    </submittedName>
</protein>
<dbReference type="InterPro" id="IPR028082">
    <property type="entry name" value="Peripla_BP_I"/>
</dbReference>
<evidence type="ECO:0000256" key="15">
    <source>
        <dbReference type="PIRSR" id="PIRSR601508-1"/>
    </source>
</evidence>
<keyword evidence="11" id="KW-0628">Postsynaptic cell membrane</keyword>
<dbReference type="FunFam" id="3.40.190.10:FF:000061">
    <property type="entry name" value="Glutamate receptor, ionotropic kainate"/>
    <property type="match status" value="1"/>
</dbReference>
<feature type="site" description="Interaction with the cone snail toxin Con-ikot-ikot" evidence="16">
    <location>
        <position position="671"/>
    </location>
</feature>
<evidence type="ECO:0000256" key="12">
    <source>
        <dbReference type="ARBA" id="ARBA00023286"/>
    </source>
</evidence>
<evidence type="ECO:0000256" key="13">
    <source>
        <dbReference type="ARBA" id="ARBA00023303"/>
    </source>
</evidence>
<keyword evidence="17" id="KW-1015">Disulfide bond</keyword>
<dbReference type="InterPro" id="IPR001508">
    <property type="entry name" value="Iono_Glu_rcpt_met"/>
</dbReference>
<feature type="disulfide bond" evidence="17">
    <location>
        <begin position="732"/>
        <end position="790"/>
    </location>
</feature>
<dbReference type="FunFam" id="3.40.190.10:FF:000178">
    <property type="entry name" value="Glutamate receptor subunit"/>
    <property type="match status" value="1"/>
</dbReference>
<dbReference type="Gene3D" id="3.40.190.10">
    <property type="entry name" value="Periplasmic binding protein-like II"/>
    <property type="match status" value="2"/>
</dbReference>
<dbReference type="EMBL" id="JAQQBR010001834">
    <property type="protein sequence ID" value="KAK0162281.1"/>
    <property type="molecule type" value="Genomic_DNA"/>
</dbReference>
<dbReference type="Pfam" id="PF00060">
    <property type="entry name" value="Lig_chan"/>
    <property type="match status" value="1"/>
</dbReference>
<proteinExistence type="inferred from homology"/>
<dbReference type="InterPro" id="IPR001320">
    <property type="entry name" value="Iontro_rcpt_C"/>
</dbReference>
<dbReference type="Pfam" id="PF01094">
    <property type="entry name" value="ANF_receptor"/>
    <property type="match status" value="1"/>
</dbReference>
<evidence type="ECO:0000313" key="24">
    <source>
        <dbReference type="Proteomes" id="UP001168972"/>
    </source>
</evidence>
<keyword evidence="7" id="KW-0406">Ion transport</keyword>
<feature type="transmembrane region" description="Helical" evidence="19">
    <location>
        <begin position="538"/>
        <end position="556"/>
    </location>
</feature>
<keyword evidence="9" id="KW-0675">Receptor</keyword>
<evidence type="ECO:0000256" key="4">
    <source>
        <dbReference type="ARBA" id="ARBA00022692"/>
    </source>
</evidence>
<dbReference type="InterPro" id="IPR001828">
    <property type="entry name" value="ANF_lig-bd_rcpt"/>
</dbReference>
<evidence type="ECO:0000259" key="21">
    <source>
        <dbReference type="SMART" id="SM00079"/>
    </source>
</evidence>
<dbReference type="Pfam" id="PF10613">
    <property type="entry name" value="Lig_chan-Glu_bd"/>
    <property type="match status" value="1"/>
</dbReference>
<name>A0AA39KHW9_MICHY</name>
<evidence type="ECO:0000256" key="17">
    <source>
        <dbReference type="PIRSR" id="PIRSR601508-3"/>
    </source>
</evidence>
<dbReference type="PANTHER" id="PTHR18966">
    <property type="entry name" value="IONOTROPIC GLUTAMATE RECEPTOR"/>
    <property type="match status" value="1"/>
</dbReference>
<feature type="binding site" evidence="15">
    <location>
        <position position="498"/>
    </location>
    <ligand>
        <name>L-glutamate</name>
        <dbReference type="ChEBI" id="CHEBI:29985"/>
    </ligand>
</feature>
<feature type="site" description="Crucial to convey clamshell closure to channel opening" evidence="16">
    <location>
        <position position="643"/>
    </location>
</feature>
<keyword evidence="10" id="KW-0325">Glycoprotein</keyword>
<dbReference type="InterPro" id="IPR015683">
    <property type="entry name" value="Ionotropic_Glu_rcpt"/>
</dbReference>
<keyword evidence="24" id="KW-1185">Reference proteome</keyword>
<evidence type="ECO:0000256" key="5">
    <source>
        <dbReference type="ARBA" id="ARBA00022989"/>
    </source>
</evidence>
<keyword evidence="20" id="KW-0732">Signal</keyword>
<dbReference type="AlphaFoldDB" id="A0AA39KHW9"/>
<keyword evidence="4 19" id="KW-0812">Transmembrane</keyword>
<dbReference type="GO" id="GO:0038023">
    <property type="term" value="F:signaling receptor activity"/>
    <property type="evidence" value="ECO:0007669"/>
    <property type="project" value="InterPro"/>
</dbReference>
<feature type="binding site" evidence="15">
    <location>
        <position position="720"/>
    </location>
    <ligand>
        <name>L-glutamate</name>
        <dbReference type="ChEBI" id="CHEBI:29985"/>
    </ligand>
</feature>
<feature type="transmembrane region" description="Helical" evidence="19">
    <location>
        <begin position="807"/>
        <end position="827"/>
    </location>
</feature>
<dbReference type="FunFam" id="1.10.287.70:FF:000010">
    <property type="entry name" value="Putative glutamate receptor ionotropic kainate 1"/>
    <property type="match status" value="1"/>
</dbReference>
<evidence type="ECO:0000313" key="23">
    <source>
        <dbReference type="EMBL" id="KAK0162281.1"/>
    </source>
</evidence>
<dbReference type="SMART" id="SM00079">
    <property type="entry name" value="PBPe"/>
    <property type="match status" value="1"/>
</dbReference>
<dbReference type="Gene3D" id="3.40.50.2300">
    <property type="match status" value="2"/>
</dbReference>
<keyword evidence="6" id="KW-0770">Synapse</keyword>
<keyword evidence="3" id="KW-1003">Cell membrane</keyword>